<evidence type="ECO:0000256" key="6">
    <source>
        <dbReference type="PROSITE-ProRule" id="PRU00042"/>
    </source>
</evidence>
<evidence type="ECO:0008006" key="12">
    <source>
        <dbReference type="Google" id="ProtNLM"/>
    </source>
</evidence>
<dbReference type="Pfam" id="PF00172">
    <property type="entry name" value="Zn_clus"/>
    <property type="match status" value="1"/>
</dbReference>
<dbReference type="OrthoDB" id="2441642at2759"/>
<accession>A0A1J7II44</accession>
<dbReference type="SUPFAM" id="SSF57701">
    <property type="entry name" value="Zn2/Cys6 DNA-binding domain"/>
    <property type="match status" value="1"/>
</dbReference>
<dbReference type="PROSITE" id="PS00463">
    <property type="entry name" value="ZN2_CY6_FUNGAL_1"/>
    <property type="match status" value="1"/>
</dbReference>
<dbReference type="PANTHER" id="PTHR47660">
    <property type="entry name" value="TRANSCRIPTION FACTOR WITH C2H2 AND ZN(2)-CYS(6) DNA BINDING DOMAIN (EUROFUNG)-RELATED-RELATED"/>
    <property type="match status" value="1"/>
</dbReference>
<evidence type="ECO:0000256" key="5">
    <source>
        <dbReference type="ARBA" id="ARBA00023242"/>
    </source>
</evidence>
<evidence type="ECO:0000256" key="4">
    <source>
        <dbReference type="ARBA" id="ARBA00023163"/>
    </source>
</evidence>
<gene>
    <name evidence="10" type="ORF">CONLIGDRAFT_494966</name>
</gene>
<evidence type="ECO:0000256" key="2">
    <source>
        <dbReference type="ARBA" id="ARBA00022833"/>
    </source>
</evidence>
<keyword evidence="5" id="KW-0539">Nucleus</keyword>
<feature type="domain" description="C2H2-type" evidence="9">
    <location>
        <begin position="28"/>
        <end position="57"/>
    </location>
</feature>
<dbReference type="InterPro" id="IPR013087">
    <property type="entry name" value="Znf_C2H2_type"/>
</dbReference>
<organism evidence="10 11">
    <name type="scientific">Coniochaeta ligniaria NRRL 30616</name>
    <dbReference type="NCBI Taxonomy" id="1408157"/>
    <lineage>
        <taxon>Eukaryota</taxon>
        <taxon>Fungi</taxon>
        <taxon>Dikarya</taxon>
        <taxon>Ascomycota</taxon>
        <taxon>Pezizomycotina</taxon>
        <taxon>Sordariomycetes</taxon>
        <taxon>Sordariomycetidae</taxon>
        <taxon>Coniochaetales</taxon>
        <taxon>Coniochaetaceae</taxon>
        <taxon>Coniochaeta</taxon>
    </lineage>
</organism>
<keyword evidence="1" id="KW-0479">Metal-binding</keyword>
<evidence type="ECO:0000313" key="10">
    <source>
        <dbReference type="EMBL" id="OIW27045.1"/>
    </source>
</evidence>
<dbReference type="SMART" id="SM00066">
    <property type="entry name" value="GAL4"/>
    <property type="match status" value="1"/>
</dbReference>
<keyword evidence="2" id="KW-0862">Zinc</keyword>
<evidence type="ECO:0000259" key="9">
    <source>
        <dbReference type="PROSITE" id="PS50157"/>
    </source>
</evidence>
<dbReference type="GO" id="GO:0008270">
    <property type="term" value="F:zinc ion binding"/>
    <property type="evidence" value="ECO:0007669"/>
    <property type="project" value="UniProtKB-KW"/>
</dbReference>
<dbReference type="InterPro" id="IPR036864">
    <property type="entry name" value="Zn2-C6_fun-type_DNA-bd_sf"/>
</dbReference>
<dbReference type="InParanoid" id="A0A1J7II44"/>
<dbReference type="Gene3D" id="4.10.240.10">
    <property type="entry name" value="Zn(2)-C6 fungal-type DNA-binding domain"/>
    <property type="match status" value="1"/>
</dbReference>
<feature type="compositionally biased region" description="Polar residues" evidence="7">
    <location>
        <begin position="127"/>
        <end position="149"/>
    </location>
</feature>
<reference evidence="10 11" key="1">
    <citation type="submission" date="2016-10" db="EMBL/GenBank/DDBJ databases">
        <title>Draft genome sequence of Coniochaeta ligniaria NRRL30616, a lignocellulolytic fungus for bioabatement of inhibitors in plant biomass hydrolysates.</title>
        <authorList>
            <consortium name="DOE Joint Genome Institute"/>
            <person name="Jimenez D.J."/>
            <person name="Hector R.E."/>
            <person name="Riley R."/>
            <person name="Sun H."/>
            <person name="Grigoriev I.V."/>
            <person name="Van Elsas J.D."/>
            <person name="Nichols N.N."/>
        </authorList>
    </citation>
    <scope>NUCLEOTIDE SEQUENCE [LARGE SCALE GENOMIC DNA]</scope>
    <source>
        <strain evidence="10 11">NRRL 30616</strain>
    </source>
</reference>
<proteinExistence type="predicted"/>
<evidence type="ECO:0000256" key="1">
    <source>
        <dbReference type="ARBA" id="ARBA00022723"/>
    </source>
</evidence>
<dbReference type="AlphaFoldDB" id="A0A1J7II44"/>
<dbReference type="PROSITE" id="PS50048">
    <property type="entry name" value="ZN2_CY6_FUNGAL_2"/>
    <property type="match status" value="1"/>
</dbReference>
<protein>
    <recommendedName>
        <fullName evidence="12">Zn(2)-C6 fungal-type domain-containing protein</fullName>
    </recommendedName>
</protein>
<name>A0A1J7II44_9PEZI</name>
<keyword evidence="11" id="KW-1185">Reference proteome</keyword>
<dbReference type="PANTHER" id="PTHR47660:SF3">
    <property type="entry name" value="FINGER DOMAIN PROTEIN, PUTATIVE (AFU_ORTHOLOGUE AFUA_4G03310)-RELATED"/>
    <property type="match status" value="1"/>
</dbReference>
<evidence type="ECO:0000256" key="3">
    <source>
        <dbReference type="ARBA" id="ARBA00023015"/>
    </source>
</evidence>
<dbReference type="GO" id="GO:0000981">
    <property type="term" value="F:DNA-binding transcription factor activity, RNA polymerase II-specific"/>
    <property type="evidence" value="ECO:0007669"/>
    <property type="project" value="InterPro"/>
</dbReference>
<keyword evidence="6" id="KW-0863">Zinc-finger</keyword>
<keyword evidence="3" id="KW-0805">Transcription regulation</keyword>
<dbReference type="EMBL" id="KV875100">
    <property type="protein sequence ID" value="OIW27045.1"/>
    <property type="molecule type" value="Genomic_DNA"/>
</dbReference>
<dbReference type="CDD" id="cd00067">
    <property type="entry name" value="GAL4"/>
    <property type="match status" value="1"/>
</dbReference>
<evidence type="ECO:0000313" key="11">
    <source>
        <dbReference type="Proteomes" id="UP000182658"/>
    </source>
</evidence>
<sequence>MVEQRRVLAPEVQPRVRISEMETPQDKLLCPKCSQNFTQKSSLSRHSKRCFQGLRGPSRQKACLNCSRAKLRCGFQRPCCARCQSRSLQCHYTSNNPSPALHGQDSVSLESTPQHHGSRRTHEENRASGNNLSSMSMSHSETIDSSPTSEPVDLQDISLDIPEERRRQLLGVPGTPNTDAVAKHTMHFILRNLKSWPRLMALHHTRHLPPMIHRLQLSGDMPMPLANCYTLVRMWADHNKSSAGLVQDTITREIQRLLVEYHTYDEMDLLAAGQSFLMLMIMLFFGFQAPATGVAVTDSTAAEIIVSVWAVKHKLATTGLFLDSELCNRQPEWKDWVLVSARRRTVLSLHHLEWAWSLLRGYPVLTCFELGPLPAPAPGYLWRETDEQSWRRQYRDWLDLWKDGSFKIAELFYINDDEPLSVRAEMWLAEADEFGVMLMAEVNAVPESAS</sequence>
<dbReference type="PROSITE" id="PS50157">
    <property type="entry name" value="ZINC_FINGER_C2H2_2"/>
    <property type="match status" value="1"/>
</dbReference>
<feature type="domain" description="Zn(2)-C6 fungal-type" evidence="8">
    <location>
        <begin position="62"/>
        <end position="92"/>
    </location>
</feature>
<dbReference type="STRING" id="1408157.A0A1J7II44"/>
<feature type="compositionally biased region" description="Polar residues" evidence="7">
    <location>
        <begin position="105"/>
        <end position="115"/>
    </location>
</feature>
<dbReference type="InterPro" id="IPR001138">
    <property type="entry name" value="Zn2Cys6_DnaBD"/>
</dbReference>
<keyword evidence="4" id="KW-0804">Transcription</keyword>
<evidence type="ECO:0000259" key="8">
    <source>
        <dbReference type="PROSITE" id="PS50048"/>
    </source>
</evidence>
<evidence type="ECO:0000256" key="7">
    <source>
        <dbReference type="SAM" id="MobiDB-lite"/>
    </source>
</evidence>
<dbReference type="Proteomes" id="UP000182658">
    <property type="component" value="Unassembled WGS sequence"/>
</dbReference>
<feature type="region of interest" description="Disordered" evidence="7">
    <location>
        <begin position="99"/>
        <end position="153"/>
    </location>
</feature>